<dbReference type="Pfam" id="PF08376">
    <property type="entry name" value="NIT"/>
    <property type="match status" value="1"/>
</dbReference>
<dbReference type="Pfam" id="PF02518">
    <property type="entry name" value="HATPase_c"/>
    <property type="match status" value="1"/>
</dbReference>
<gene>
    <name evidence="15" type="ORF">Dfulv_46495</name>
</gene>
<evidence type="ECO:0000256" key="7">
    <source>
        <dbReference type="ARBA" id="ARBA00022741"/>
    </source>
</evidence>
<evidence type="ECO:0000256" key="8">
    <source>
        <dbReference type="ARBA" id="ARBA00022777"/>
    </source>
</evidence>
<evidence type="ECO:0000256" key="2">
    <source>
        <dbReference type="ARBA" id="ARBA00004370"/>
    </source>
</evidence>
<keyword evidence="10 12" id="KW-1133">Transmembrane helix</keyword>
<dbReference type="SMART" id="SM00387">
    <property type="entry name" value="HATPase_c"/>
    <property type="match status" value="1"/>
</dbReference>
<dbReference type="InterPro" id="IPR036890">
    <property type="entry name" value="HATPase_C_sf"/>
</dbReference>
<keyword evidence="12" id="KW-0472">Membrane</keyword>
<name>A0ABY5VZ32_9ACTN</name>
<keyword evidence="8 15" id="KW-0418">Kinase</keyword>
<keyword evidence="16" id="KW-1185">Reference proteome</keyword>
<dbReference type="InterPro" id="IPR050980">
    <property type="entry name" value="2C_sensor_his_kinase"/>
</dbReference>
<dbReference type="Proteomes" id="UP001059617">
    <property type="component" value="Chromosome"/>
</dbReference>
<keyword evidence="11" id="KW-0902">Two-component regulatory system</keyword>
<dbReference type="EC" id="2.7.13.3" evidence="3"/>
<dbReference type="InterPro" id="IPR003594">
    <property type="entry name" value="HATPase_dom"/>
</dbReference>
<dbReference type="PROSITE" id="PS50885">
    <property type="entry name" value="HAMP"/>
    <property type="match status" value="1"/>
</dbReference>
<dbReference type="GO" id="GO:0016301">
    <property type="term" value="F:kinase activity"/>
    <property type="evidence" value="ECO:0007669"/>
    <property type="project" value="UniProtKB-KW"/>
</dbReference>
<dbReference type="Pfam" id="PF00672">
    <property type="entry name" value="HAMP"/>
    <property type="match status" value="1"/>
</dbReference>
<evidence type="ECO:0000313" key="16">
    <source>
        <dbReference type="Proteomes" id="UP001059617"/>
    </source>
</evidence>
<evidence type="ECO:0000259" key="14">
    <source>
        <dbReference type="PROSITE" id="PS50885"/>
    </source>
</evidence>
<evidence type="ECO:0000256" key="4">
    <source>
        <dbReference type="ARBA" id="ARBA00022553"/>
    </source>
</evidence>
<accession>A0ABY5VZ32</accession>
<evidence type="ECO:0000313" key="15">
    <source>
        <dbReference type="EMBL" id="UWP82419.1"/>
    </source>
</evidence>
<dbReference type="PANTHER" id="PTHR44936">
    <property type="entry name" value="SENSOR PROTEIN CREC"/>
    <property type="match status" value="1"/>
</dbReference>
<dbReference type="InterPro" id="IPR013587">
    <property type="entry name" value="Nitrate/nitrite_sensing"/>
</dbReference>
<proteinExistence type="predicted"/>
<dbReference type="InterPro" id="IPR005467">
    <property type="entry name" value="His_kinase_dom"/>
</dbReference>
<evidence type="ECO:0000256" key="6">
    <source>
        <dbReference type="ARBA" id="ARBA00022692"/>
    </source>
</evidence>
<dbReference type="Gene3D" id="3.30.565.10">
    <property type="entry name" value="Histidine kinase-like ATPase, C-terminal domain"/>
    <property type="match status" value="1"/>
</dbReference>
<dbReference type="RefSeq" id="WP_259860191.1">
    <property type="nucleotide sequence ID" value="NZ_BAAAST010000025.1"/>
</dbReference>
<evidence type="ECO:0000256" key="11">
    <source>
        <dbReference type="ARBA" id="ARBA00023012"/>
    </source>
</evidence>
<feature type="domain" description="HAMP" evidence="14">
    <location>
        <begin position="397"/>
        <end position="426"/>
    </location>
</feature>
<keyword evidence="4" id="KW-0597">Phosphoprotein</keyword>
<evidence type="ECO:0000256" key="5">
    <source>
        <dbReference type="ARBA" id="ARBA00022679"/>
    </source>
</evidence>
<keyword evidence="6 12" id="KW-0812">Transmembrane</keyword>
<keyword evidence="7" id="KW-0547">Nucleotide-binding</keyword>
<dbReference type="InterPro" id="IPR003660">
    <property type="entry name" value="HAMP_dom"/>
</dbReference>
<evidence type="ECO:0000256" key="10">
    <source>
        <dbReference type="ARBA" id="ARBA00022989"/>
    </source>
</evidence>
<feature type="domain" description="Histidine kinase" evidence="13">
    <location>
        <begin position="441"/>
        <end position="649"/>
    </location>
</feature>
<dbReference type="PROSITE" id="PS50109">
    <property type="entry name" value="HIS_KIN"/>
    <property type="match status" value="1"/>
</dbReference>
<dbReference type="Gene3D" id="6.10.340.10">
    <property type="match status" value="1"/>
</dbReference>
<evidence type="ECO:0000256" key="9">
    <source>
        <dbReference type="ARBA" id="ARBA00022840"/>
    </source>
</evidence>
<dbReference type="PANTHER" id="PTHR44936:SF9">
    <property type="entry name" value="SENSOR PROTEIN CREC"/>
    <property type="match status" value="1"/>
</dbReference>
<evidence type="ECO:0000256" key="1">
    <source>
        <dbReference type="ARBA" id="ARBA00000085"/>
    </source>
</evidence>
<keyword evidence="5" id="KW-0808">Transferase</keyword>
<reference evidence="15" key="1">
    <citation type="submission" date="2021-04" db="EMBL/GenBank/DDBJ databases">
        <authorList>
            <person name="Hartkoorn R.C."/>
            <person name="Beaudoing E."/>
            <person name="Hot D."/>
        </authorList>
    </citation>
    <scope>NUCLEOTIDE SEQUENCE</scope>
    <source>
        <strain evidence="15">NRRL B-16292</strain>
    </source>
</reference>
<comment type="catalytic activity">
    <reaction evidence="1">
        <text>ATP + protein L-histidine = ADP + protein N-phospho-L-histidine.</text>
        <dbReference type="EC" id="2.7.13.3"/>
    </reaction>
</comment>
<protein>
    <recommendedName>
        <fullName evidence="3">histidine kinase</fullName>
        <ecNumber evidence="3">2.7.13.3</ecNumber>
    </recommendedName>
</protein>
<reference evidence="15" key="2">
    <citation type="submission" date="2022-09" db="EMBL/GenBank/DDBJ databases">
        <title>Biosynthetic gene clusters of Dactylosporangioum fulvum.</title>
        <authorList>
            <person name="Caradec T."/>
        </authorList>
    </citation>
    <scope>NUCLEOTIDE SEQUENCE</scope>
    <source>
        <strain evidence="15">NRRL B-16292</strain>
    </source>
</reference>
<dbReference type="CDD" id="cd06225">
    <property type="entry name" value="HAMP"/>
    <property type="match status" value="1"/>
</dbReference>
<evidence type="ECO:0000259" key="13">
    <source>
        <dbReference type="PROSITE" id="PS50109"/>
    </source>
</evidence>
<evidence type="ECO:0000256" key="12">
    <source>
        <dbReference type="SAM" id="Phobius"/>
    </source>
</evidence>
<keyword evidence="9" id="KW-0067">ATP-binding</keyword>
<dbReference type="SUPFAM" id="SSF55874">
    <property type="entry name" value="ATPase domain of HSP90 chaperone/DNA topoisomerase II/histidine kinase"/>
    <property type="match status" value="1"/>
</dbReference>
<dbReference type="SMART" id="SM00304">
    <property type="entry name" value="HAMP"/>
    <property type="match status" value="1"/>
</dbReference>
<dbReference type="EMBL" id="CP073720">
    <property type="protein sequence ID" value="UWP82419.1"/>
    <property type="molecule type" value="Genomic_DNA"/>
</dbReference>
<feature type="transmembrane region" description="Helical" evidence="12">
    <location>
        <begin position="327"/>
        <end position="349"/>
    </location>
</feature>
<comment type="subcellular location">
    <subcellularLocation>
        <location evidence="2">Membrane</location>
    </subcellularLocation>
</comment>
<sequence>MSHHQPEPMPSPRRRGWRLRDRRIRVKLALILTLPVVAVLALAGVIAVGAASGAMRGEQARQLVALGGAAGDLAGQLQRERAGAALVFTRGGGPAAVEEYRKRTAGTDAAAERFRAARAAVRLPDGLVAPADRVVTQLAALPGLRQQVQSAPDVRASLALFRYRAVIADLVAYRQGLSQAGVDAATANGLRASATLSQAVESLGLLQVAGVRAVDVGALTPAGQQEVLAADAGFVEATQAFRDLAPAGWQTALTARVGGEQVLRAERLQGVVLRAGPGEALRLDTDAAGWVEAVGARMAAMHAVEADLDGALLGAVTGERDQQRRSVVLLSTVVLAALIAVVALGWWVARSLAASLTRLRAGAERIAGHQLPSMVSVVESGGADLAAAIEAMRRAAEPLPVDGRDEVGQVAAAFNTVVAEAVRIAGEQVAIRASVAAIFEALSRRLQRRVDRMIASLDQLERHEEDPDRLAQLFELDHVATLIRRLIASLQVLSGTGAGRSVPAAVPLPDLLRAAIGEIDDYQRVDLRGADPGVAVVAQAAPDLVHLLAELLDNAATFSPPLTPVALEGWRVGDQLHIQVSDEGVGIREEDLPSVRQRVARPDLTDPRTAQHMGLPVVGRIAQRLGITVEVRSRWQHGTSVDITVPAALFTTTAPAHAGNQPTAELPAVAAIRPGPAGPLALPSALPSWPPVAGDQPAAAVRAPAEVPPLRIYESVRASWFTEGADGGGVPAVPSDWQAASVAAAEAGRAAPQHVTEHGLPVRRAGARLIPAVTQPAEVTPVRRDPDEVRRQMSAFQTGLGAAGRRSLHALVKEPAQ</sequence>
<organism evidence="15 16">
    <name type="scientific">Dactylosporangium fulvum</name>
    <dbReference type="NCBI Taxonomy" id="53359"/>
    <lineage>
        <taxon>Bacteria</taxon>
        <taxon>Bacillati</taxon>
        <taxon>Actinomycetota</taxon>
        <taxon>Actinomycetes</taxon>
        <taxon>Micromonosporales</taxon>
        <taxon>Micromonosporaceae</taxon>
        <taxon>Dactylosporangium</taxon>
    </lineage>
</organism>
<evidence type="ECO:0000256" key="3">
    <source>
        <dbReference type="ARBA" id="ARBA00012438"/>
    </source>
</evidence>